<feature type="domain" description="Metallo-beta-lactamase" evidence="1">
    <location>
        <begin position="62"/>
        <end position="254"/>
    </location>
</feature>
<protein>
    <submittedName>
        <fullName evidence="2">Phosphoribosyl 1,2-cyclic phosphodiesterase</fullName>
    </submittedName>
</protein>
<gene>
    <name evidence="2" type="ORF">SAMN05660337_2150</name>
</gene>
<dbReference type="RefSeq" id="WP_092160942.1">
    <property type="nucleotide sequence ID" value="NZ_FNGA01000003.1"/>
</dbReference>
<accession>A0A1G9HGK9</accession>
<evidence type="ECO:0000259" key="1">
    <source>
        <dbReference type="SMART" id="SM00849"/>
    </source>
</evidence>
<sequence>MKVCIWGARGSLPATYNADRARAKVKAALEIAVARGIDSTTDLDSFIDNELPFPVRGSYGTNTPCIQIGTTGDDYLICDCGTGLRDLGNVIMAERLGKPGAHFHILISHLHWDHLQGFPFFIPAYVKGNKISFYGGHPGIENVFRTQQSEPFFPVKFDNLAAEFEFMRLSTGQELEIAGINVKVKAQYHPGGSFGYRFEKNGKVVVYSTDCEHKSATALSDIEFVEFFKDADLLIMDAQYSFAEANSIKEDWGHSNNIIAVELSGYAGVKTLCLFHQEPVLDDFELEKFLEDTRSYAELAERKPDKIIMAQDGLCIDL</sequence>
<dbReference type="Pfam" id="PF12706">
    <property type="entry name" value="Lactamase_B_2"/>
    <property type="match status" value="1"/>
</dbReference>
<dbReference type="SUPFAM" id="SSF56281">
    <property type="entry name" value="Metallo-hydrolase/oxidoreductase"/>
    <property type="match status" value="1"/>
</dbReference>
<dbReference type="Proteomes" id="UP000199053">
    <property type="component" value="Unassembled WGS sequence"/>
</dbReference>
<dbReference type="SMART" id="SM00849">
    <property type="entry name" value="Lactamase_B"/>
    <property type="match status" value="1"/>
</dbReference>
<reference evidence="3" key="1">
    <citation type="submission" date="2016-10" db="EMBL/GenBank/DDBJ databases">
        <authorList>
            <person name="Varghese N."/>
            <person name="Submissions S."/>
        </authorList>
    </citation>
    <scope>NUCLEOTIDE SEQUENCE [LARGE SCALE GENOMIC DNA]</scope>
    <source>
        <strain evidence="3">DSM 16995</strain>
    </source>
</reference>
<name>A0A1G9HGK9_9BACT</name>
<dbReference type="AlphaFoldDB" id="A0A1G9HGK9"/>
<dbReference type="PANTHER" id="PTHR42663">
    <property type="entry name" value="HYDROLASE C777.06C-RELATED-RELATED"/>
    <property type="match status" value="1"/>
</dbReference>
<dbReference type="PANTHER" id="PTHR42663:SF4">
    <property type="entry name" value="SLL1036 PROTEIN"/>
    <property type="match status" value="1"/>
</dbReference>
<dbReference type="InterPro" id="IPR036866">
    <property type="entry name" value="RibonucZ/Hydroxyglut_hydro"/>
</dbReference>
<evidence type="ECO:0000313" key="2">
    <source>
        <dbReference type="EMBL" id="SDL11936.1"/>
    </source>
</evidence>
<dbReference type="CDD" id="cd07715">
    <property type="entry name" value="TaR3-like_MBL-fold"/>
    <property type="match status" value="1"/>
</dbReference>
<proteinExistence type="predicted"/>
<dbReference type="OrthoDB" id="9803916at2"/>
<keyword evidence="3" id="KW-1185">Reference proteome</keyword>
<dbReference type="EMBL" id="FNGA01000003">
    <property type="protein sequence ID" value="SDL11936.1"/>
    <property type="molecule type" value="Genomic_DNA"/>
</dbReference>
<dbReference type="STRING" id="246191.SAMN05660337_2150"/>
<organism evidence="2 3">
    <name type="scientific">Maridesulfovibrio ferrireducens</name>
    <dbReference type="NCBI Taxonomy" id="246191"/>
    <lineage>
        <taxon>Bacteria</taxon>
        <taxon>Pseudomonadati</taxon>
        <taxon>Thermodesulfobacteriota</taxon>
        <taxon>Desulfovibrionia</taxon>
        <taxon>Desulfovibrionales</taxon>
        <taxon>Desulfovibrionaceae</taxon>
        <taxon>Maridesulfovibrio</taxon>
    </lineage>
</organism>
<evidence type="ECO:0000313" key="3">
    <source>
        <dbReference type="Proteomes" id="UP000199053"/>
    </source>
</evidence>
<dbReference type="Gene3D" id="3.60.15.10">
    <property type="entry name" value="Ribonuclease Z/Hydroxyacylglutathione hydrolase-like"/>
    <property type="match status" value="1"/>
</dbReference>
<dbReference type="InterPro" id="IPR001279">
    <property type="entry name" value="Metallo-B-lactamas"/>
</dbReference>